<keyword evidence="7" id="KW-1185">Reference proteome</keyword>
<dbReference type="Pfam" id="PF23892">
    <property type="entry name" value="Ig_CycH"/>
    <property type="match status" value="1"/>
</dbReference>
<dbReference type="InterPro" id="IPR056413">
    <property type="entry name" value="TPR_CcmH_CycH"/>
</dbReference>
<reference evidence="6 7" key="1">
    <citation type="journal article" date="2011" name="J. Bacteriol.">
        <title>Genome sequence of strain IMCC3088, a proteorhodopsin-containing marine bacterium belonging to the OM60/NOR5 clade.</title>
        <authorList>
            <person name="Jang Y."/>
            <person name="Oh H.M."/>
            <person name="Kang I."/>
            <person name="Lee K."/>
            <person name="Yang S.J."/>
            <person name="Cho J.C."/>
        </authorList>
    </citation>
    <scope>NUCLEOTIDE SEQUENCE [LARGE SCALE GENOMIC DNA]</scope>
    <source>
        <strain evidence="6 7">IMCC3088</strain>
    </source>
</reference>
<evidence type="ECO:0000259" key="4">
    <source>
        <dbReference type="Pfam" id="PF23892"/>
    </source>
</evidence>
<dbReference type="Gene3D" id="1.25.40.10">
    <property type="entry name" value="Tetratricopeptide repeat domain"/>
    <property type="match status" value="1"/>
</dbReference>
<dbReference type="RefSeq" id="WP_009576461.1">
    <property type="nucleotide sequence ID" value="NZ_AEIG01000067.1"/>
</dbReference>
<dbReference type="SUPFAM" id="SSF48452">
    <property type="entry name" value="TPR-like"/>
    <property type="match status" value="1"/>
</dbReference>
<keyword evidence="1" id="KW-0677">Repeat</keyword>
<feature type="domain" description="Cytochrome c-type biogenesis protein H TPR" evidence="5">
    <location>
        <begin position="114"/>
        <end position="245"/>
    </location>
</feature>
<evidence type="ECO:0000256" key="3">
    <source>
        <dbReference type="ARBA" id="ARBA00022803"/>
    </source>
</evidence>
<dbReference type="eggNOG" id="COG4235">
    <property type="taxonomic scope" value="Bacteria"/>
</dbReference>
<evidence type="ECO:0000256" key="1">
    <source>
        <dbReference type="ARBA" id="ARBA00022737"/>
    </source>
</evidence>
<name>F3L3T0_9GAMM</name>
<dbReference type="AlphaFoldDB" id="F3L3T0"/>
<dbReference type="OrthoDB" id="9776053at2"/>
<keyword evidence="2" id="KW-0201">Cytochrome c-type biogenesis</keyword>
<dbReference type="InterPro" id="IPR056412">
    <property type="entry name" value="Ig_CycH"/>
</dbReference>
<evidence type="ECO:0000313" key="7">
    <source>
        <dbReference type="Proteomes" id="UP000005615"/>
    </source>
</evidence>
<dbReference type="GO" id="GO:0016829">
    <property type="term" value="F:lyase activity"/>
    <property type="evidence" value="ECO:0007669"/>
    <property type="project" value="UniProtKB-KW"/>
</dbReference>
<dbReference type="PANTHER" id="PTHR47870:SF1">
    <property type="entry name" value="CYTOCHROME C-TYPE BIOGENESIS PROTEIN CCMH"/>
    <property type="match status" value="1"/>
</dbReference>
<dbReference type="GO" id="GO:0017004">
    <property type="term" value="P:cytochrome complex assembly"/>
    <property type="evidence" value="ECO:0007669"/>
    <property type="project" value="UniProtKB-KW"/>
</dbReference>
<protein>
    <submittedName>
        <fullName evidence="6">Cytochrome c heme lyase subunit CcmH</fullName>
    </submittedName>
</protein>
<organism evidence="6 7">
    <name type="scientific">Aequoribacter fuscus</name>
    <dbReference type="NCBI Taxonomy" id="2518989"/>
    <lineage>
        <taxon>Bacteria</taxon>
        <taxon>Pseudomonadati</taxon>
        <taxon>Pseudomonadota</taxon>
        <taxon>Gammaproteobacteria</taxon>
        <taxon>Cellvibrionales</taxon>
        <taxon>Halieaceae</taxon>
        <taxon>Aequoribacter</taxon>
    </lineage>
</organism>
<evidence type="ECO:0000259" key="5">
    <source>
        <dbReference type="Pfam" id="PF23914"/>
    </source>
</evidence>
<dbReference type="PANTHER" id="PTHR47870">
    <property type="entry name" value="CYTOCHROME C-TYPE BIOGENESIS PROTEIN CCMH"/>
    <property type="match status" value="1"/>
</dbReference>
<gene>
    <name evidence="6" type="ORF">IMCC3088_2272</name>
</gene>
<dbReference type="EMBL" id="AEIG01000067">
    <property type="protein sequence ID" value="EGG28979.1"/>
    <property type="molecule type" value="Genomic_DNA"/>
</dbReference>
<feature type="domain" description="Cytochrome c-type biogenesis protein H Ig-like" evidence="4">
    <location>
        <begin position="293"/>
        <end position="368"/>
    </location>
</feature>
<evidence type="ECO:0000256" key="2">
    <source>
        <dbReference type="ARBA" id="ARBA00022748"/>
    </source>
</evidence>
<dbReference type="InterPro" id="IPR051263">
    <property type="entry name" value="C-type_cytochrome_biogenesis"/>
</dbReference>
<evidence type="ECO:0000313" key="6">
    <source>
        <dbReference type="EMBL" id="EGG28979.1"/>
    </source>
</evidence>
<comment type="caution">
    <text evidence="6">The sequence shown here is derived from an EMBL/GenBank/DDBJ whole genome shotgun (WGS) entry which is preliminary data.</text>
</comment>
<dbReference type="InterPro" id="IPR011990">
    <property type="entry name" value="TPR-like_helical_dom_sf"/>
</dbReference>
<dbReference type="Pfam" id="PF23914">
    <property type="entry name" value="TPR_CcmH_CycH"/>
    <property type="match status" value="1"/>
</dbReference>
<accession>F3L3T0</accession>
<proteinExistence type="predicted"/>
<sequence length="389" mass="41527">MNFIIAVLAAACVMLLSFLLFGRRPRPVVGTKQANLEWLEMRKQELLADDPTLSQEAALRLLEEGLKELPEQDAKAGMAGIKMVLVGVISACAIGYAVYTQVGAYEDLTIAERLQTLTENSSDSDVQELVAQIEARLEQRPDNATYLGLIGSYYMGQAAYPKAAQIYAHMAELMPEAPQILAYAAQARYLSSNRQLDERGRLWAEQAVSLNPRQATALGLLGMVAFEQGAYAEAIKHWRVLRAMNGSGSSEAAVLDDLLRQAEQALGIDPATSAPSDAGSLVLTVEFTEAPQQTSGTVFVVVRPEGMDTGMPLAVRRMAVSDLPATITLTDSDSMAGQKLSAQTAVSVSAHLSLSGSASSVDAPYKAQSLLSVPIGALEAIAVRLAPTQ</sequence>
<dbReference type="STRING" id="2518989.IMCC3088_2272"/>
<keyword evidence="3" id="KW-0802">TPR repeat</keyword>
<dbReference type="Proteomes" id="UP000005615">
    <property type="component" value="Unassembled WGS sequence"/>
</dbReference>
<keyword evidence="6" id="KW-0456">Lyase</keyword>